<evidence type="ECO:0000313" key="3">
    <source>
        <dbReference type="Proteomes" id="UP001151760"/>
    </source>
</evidence>
<evidence type="ECO:0000313" key="2">
    <source>
        <dbReference type="EMBL" id="GJT96010.1"/>
    </source>
</evidence>
<feature type="region of interest" description="Disordered" evidence="1">
    <location>
        <begin position="176"/>
        <end position="195"/>
    </location>
</feature>
<accession>A0ABQ5I7G3</accession>
<sequence length="241" mass="27558">MSNNWGRFVRRLGTTREFTGGDRCLFDVAYIDAPTGVTTGVYVDVPAWLEVVTVKNKNMIRVFLIDDMKSPLGFELLLHYLDIYFVANIYMLYHDSKYLALYIVYHDSKISSYCNVMVDLPLILMFTDRMPILMFLASIMHAYSLQVTEVVASKSQHEQDSPKNISKKMEAQYSNVSSNNAAEDEKPHSTSRSTSTAMVVYDKDMSSTRESYGHGEWQSDLLGCCSEPEMCLKTFVFSFRQ</sequence>
<name>A0ABQ5I7G3_9ASTR</name>
<organism evidence="2 3">
    <name type="scientific">Tanacetum coccineum</name>
    <dbReference type="NCBI Taxonomy" id="301880"/>
    <lineage>
        <taxon>Eukaryota</taxon>
        <taxon>Viridiplantae</taxon>
        <taxon>Streptophyta</taxon>
        <taxon>Embryophyta</taxon>
        <taxon>Tracheophyta</taxon>
        <taxon>Spermatophyta</taxon>
        <taxon>Magnoliopsida</taxon>
        <taxon>eudicotyledons</taxon>
        <taxon>Gunneridae</taxon>
        <taxon>Pentapetalae</taxon>
        <taxon>asterids</taxon>
        <taxon>campanulids</taxon>
        <taxon>Asterales</taxon>
        <taxon>Asteraceae</taxon>
        <taxon>Asteroideae</taxon>
        <taxon>Anthemideae</taxon>
        <taxon>Anthemidinae</taxon>
        <taxon>Tanacetum</taxon>
    </lineage>
</organism>
<evidence type="ECO:0000256" key="1">
    <source>
        <dbReference type="SAM" id="MobiDB-lite"/>
    </source>
</evidence>
<gene>
    <name evidence="2" type="ORF">Tco_1091528</name>
</gene>
<dbReference type="Proteomes" id="UP001151760">
    <property type="component" value="Unassembled WGS sequence"/>
</dbReference>
<reference evidence="2" key="1">
    <citation type="journal article" date="2022" name="Int. J. Mol. Sci.">
        <title>Draft Genome of Tanacetum Coccineum: Genomic Comparison of Closely Related Tanacetum-Family Plants.</title>
        <authorList>
            <person name="Yamashiro T."/>
            <person name="Shiraishi A."/>
            <person name="Nakayama K."/>
            <person name="Satake H."/>
        </authorList>
    </citation>
    <scope>NUCLEOTIDE SEQUENCE</scope>
</reference>
<reference evidence="2" key="2">
    <citation type="submission" date="2022-01" db="EMBL/GenBank/DDBJ databases">
        <authorList>
            <person name="Yamashiro T."/>
            <person name="Shiraishi A."/>
            <person name="Satake H."/>
            <person name="Nakayama K."/>
        </authorList>
    </citation>
    <scope>NUCLEOTIDE SEQUENCE</scope>
</reference>
<dbReference type="EMBL" id="BQNB010020444">
    <property type="protein sequence ID" value="GJT96010.1"/>
    <property type="molecule type" value="Genomic_DNA"/>
</dbReference>
<comment type="caution">
    <text evidence="2">The sequence shown here is derived from an EMBL/GenBank/DDBJ whole genome shotgun (WGS) entry which is preliminary data.</text>
</comment>
<keyword evidence="3" id="KW-1185">Reference proteome</keyword>
<proteinExistence type="predicted"/>
<protein>
    <submittedName>
        <fullName evidence="2">Uncharacterized protein</fullName>
    </submittedName>
</protein>